<dbReference type="EMBL" id="JAPFFF010000017">
    <property type="protein sequence ID" value="KAK8863554.1"/>
    <property type="molecule type" value="Genomic_DNA"/>
</dbReference>
<protein>
    <submittedName>
        <fullName evidence="1">Uncharacterized protein</fullName>
    </submittedName>
</protein>
<evidence type="ECO:0000313" key="1">
    <source>
        <dbReference type="EMBL" id="KAK8863554.1"/>
    </source>
</evidence>
<dbReference type="Proteomes" id="UP001470230">
    <property type="component" value="Unassembled WGS sequence"/>
</dbReference>
<reference evidence="1 2" key="1">
    <citation type="submission" date="2024-04" db="EMBL/GenBank/DDBJ databases">
        <title>Tritrichomonas musculus Genome.</title>
        <authorList>
            <person name="Alves-Ferreira E."/>
            <person name="Grigg M."/>
            <person name="Lorenzi H."/>
            <person name="Galac M."/>
        </authorList>
    </citation>
    <scope>NUCLEOTIDE SEQUENCE [LARGE SCALE GENOMIC DNA]</scope>
    <source>
        <strain evidence="1 2">EAF2021</strain>
    </source>
</reference>
<keyword evidence="2" id="KW-1185">Reference proteome</keyword>
<sequence length="262" mass="30347">MEENKNENKEEKSFLDDPNFSLSFVNKKSSERVLELVDEIKTAFSRPELKIDHTAPESLAKADNNLELLLHTSDILKYERDQDPPQINPPRLASLKPFLFPFYPASVPKSSQKPIFDADFNNSRRDILIESRLEHERLLWSLQDRLVRDLCSSDDQSMQSPFQIATVQLAKEQTLPIHLVEKKKVTLQSRYNTLMKKSQKKTANVLEIEKRTAKMVQDMKQFQVNFAKMQKNELPSVTVDKQFEIPVSCPFSFLCDTNVSNK</sequence>
<gene>
    <name evidence="1" type="ORF">M9Y10_011240</name>
</gene>
<evidence type="ECO:0000313" key="2">
    <source>
        <dbReference type="Proteomes" id="UP001470230"/>
    </source>
</evidence>
<name>A0ABR2IJ10_9EUKA</name>
<accession>A0ABR2IJ10</accession>
<organism evidence="1 2">
    <name type="scientific">Tritrichomonas musculus</name>
    <dbReference type="NCBI Taxonomy" id="1915356"/>
    <lineage>
        <taxon>Eukaryota</taxon>
        <taxon>Metamonada</taxon>
        <taxon>Parabasalia</taxon>
        <taxon>Tritrichomonadida</taxon>
        <taxon>Tritrichomonadidae</taxon>
        <taxon>Tritrichomonas</taxon>
    </lineage>
</organism>
<proteinExistence type="predicted"/>
<comment type="caution">
    <text evidence="1">The sequence shown here is derived from an EMBL/GenBank/DDBJ whole genome shotgun (WGS) entry which is preliminary data.</text>
</comment>